<organism evidence="12">
    <name type="scientific">marine sediment metagenome</name>
    <dbReference type="NCBI Taxonomy" id="412755"/>
    <lineage>
        <taxon>unclassified sequences</taxon>
        <taxon>metagenomes</taxon>
        <taxon>ecological metagenomes</taxon>
    </lineage>
</organism>
<dbReference type="GO" id="GO:0003677">
    <property type="term" value="F:DNA binding"/>
    <property type="evidence" value="ECO:0007669"/>
    <property type="project" value="UniProtKB-KW"/>
</dbReference>
<dbReference type="Gene3D" id="3.40.50.300">
    <property type="entry name" value="P-loop containing nucleotide triphosphate hydrolases"/>
    <property type="match status" value="1"/>
</dbReference>
<evidence type="ECO:0000256" key="7">
    <source>
        <dbReference type="ARBA" id="ARBA00023125"/>
    </source>
</evidence>
<comment type="caution">
    <text evidence="12">The sequence shown here is derived from an EMBL/GenBank/DDBJ whole genome shotgun (WGS) entry which is preliminary data.</text>
</comment>
<keyword evidence="4" id="KW-0378">Hydrolase</keyword>
<dbReference type="Gene3D" id="1.10.860.10">
    <property type="entry name" value="DNAb Helicase, Chain A"/>
    <property type="match status" value="1"/>
</dbReference>
<dbReference type="InterPro" id="IPR007694">
    <property type="entry name" value="DNA_helicase_DnaB-like_C"/>
</dbReference>
<dbReference type="InterPro" id="IPR027417">
    <property type="entry name" value="P-loop_NTPase"/>
</dbReference>
<keyword evidence="3" id="KW-0547">Nucleotide-binding</keyword>
<dbReference type="Pfam" id="PF03796">
    <property type="entry name" value="DnaB_C"/>
    <property type="match status" value="1"/>
</dbReference>
<dbReference type="EMBL" id="LAZR01004605">
    <property type="protein sequence ID" value="KKN07112.1"/>
    <property type="molecule type" value="Genomic_DNA"/>
</dbReference>
<accession>A0A0F9N5J8</accession>
<dbReference type="PANTHER" id="PTHR30153:SF2">
    <property type="entry name" value="REPLICATIVE DNA HELICASE"/>
    <property type="match status" value="1"/>
</dbReference>
<feature type="domain" description="SF4 helicase" evidence="11">
    <location>
        <begin position="178"/>
        <end position="434"/>
    </location>
</feature>
<name>A0A0F9N5J8_9ZZZZ</name>
<dbReference type="AlphaFoldDB" id="A0A0F9N5J8"/>
<reference evidence="12" key="1">
    <citation type="journal article" date="2015" name="Nature">
        <title>Complex archaea that bridge the gap between prokaryotes and eukaryotes.</title>
        <authorList>
            <person name="Spang A."/>
            <person name="Saw J.H."/>
            <person name="Jorgensen S.L."/>
            <person name="Zaremba-Niedzwiedzka K."/>
            <person name="Martijn J."/>
            <person name="Lind A.E."/>
            <person name="van Eijk R."/>
            <person name="Schleper C."/>
            <person name="Guy L."/>
            <person name="Ettema T.J."/>
        </authorList>
    </citation>
    <scope>NUCLEOTIDE SEQUENCE</scope>
</reference>
<dbReference type="PROSITE" id="PS51199">
    <property type="entry name" value="SF4_HELICASE"/>
    <property type="match status" value="1"/>
</dbReference>
<comment type="catalytic activity">
    <reaction evidence="10">
        <text>ATP + H2O = ADP + phosphate + H(+)</text>
        <dbReference type="Rhea" id="RHEA:13065"/>
        <dbReference type="ChEBI" id="CHEBI:15377"/>
        <dbReference type="ChEBI" id="CHEBI:15378"/>
        <dbReference type="ChEBI" id="CHEBI:30616"/>
        <dbReference type="ChEBI" id="CHEBI:43474"/>
        <dbReference type="ChEBI" id="CHEBI:456216"/>
        <dbReference type="EC" id="5.6.2.3"/>
    </reaction>
</comment>
<dbReference type="InterPro" id="IPR016136">
    <property type="entry name" value="DNA_helicase_N/primase_C"/>
</dbReference>
<dbReference type="SUPFAM" id="SSF48024">
    <property type="entry name" value="N-terminal domain of DnaB helicase"/>
    <property type="match status" value="1"/>
</dbReference>
<dbReference type="SUPFAM" id="SSF52540">
    <property type="entry name" value="P-loop containing nucleoside triphosphate hydrolases"/>
    <property type="match status" value="1"/>
</dbReference>
<dbReference type="GO" id="GO:0016787">
    <property type="term" value="F:hydrolase activity"/>
    <property type="evidence" value="ECO:0007669"/>
    <property type="project" value="UniProtKB-KW"/>
</dbReference>
<evidence type="ECO:0000256" key="6">
    <source>
        <dbReference type="ARBA" id="ARBA00022840"/>
    </source>
</evidence>
<dbReference type="Pfam" id="PF00772">
    <property type="entry name" value="DnaB"/>
    <property type="match status" value="1"/>
</dbReference>
<evidence type="ECO:0000256" key="4">
    <source>
        <dbReference type="ARBA" id="ARBA00022801"/>
    </source>
</evidence>
<evidence type="ECO:0000259" key="11">
    <source>
        <dbReference type="PROSITE" id="PS51199"/>
    </source>
</evidence>
<dbReference type="PANTHER" id="PTHR30153">
    <property type="entry name" value="REPLICATIVE DNA HELICASE DNAB"/>
    <property type="match status" value="1"/>
</dbReference>
<keyword evidence="5" id="KW-0347">Helicase</keyword>
<dbReference type="EC" id="5.6.2.3" evidence="9"/>
<dbReference type="GO" id="GO:0043139">
    <property type="term" value="F:5'-3' DNA helicase activity"/>
    <property type="evidence" value="ECO:0007669"/>
    <property type="project" value="UniProtKB-EC"/>
</dbReference>
<proteinExistence type="inferred from homology"/>
<evidence type="ECO:0000256" key="1">
    <source>
        <dbReference type="ARBA" id="ARBA00008428"/>
    </source>
</evidence>
<dbReference type="GO" id="GO:0005829">
    <property type="term" value="C:cytosol"/>
    <property type="evidence" value="ECO:0007669"/>
    <property type="project" value="TreeGrafter"/>
</dbReference>
<evidence type="ECO:0000256" key="2">
    <source>
        <dbReference type="ARBA" id="ARBA00022705"/>
    </source>
</evidence>
<evidence type="ECO:0000256" key="10">
    <source>
        <dbReference type="ARBA" id="ARBA00048954"/>
    </source>
</evidence>
<evidence type="ECO:0000313" key="12">
    <source>
        <dbReference type="EMBL" id="KKN07112.1"/>
    </source>
</evidence>
<keyword evidence="7" id="KW-0238">DNA-binding</keyword>
<evidence type="ECO:0000256" key="5">
    <source>
        <dbReference type="ARBA" id="ARBA00022806"/>
    </source>
</evidence>
<keyword evidence="2" id="KW-0235">DNA replication</keyword>
<keyword evidence="6" id="KW-0067">ATP-binding</keyword>
<evidence type="ECO:0000256" key="8">
    <source>
        <dbReference type="ARBA" id="ARBA00023235"/>
    </source>
</evidence>
<dbReference type="GO" id="GO:0006260">
    <property type="term" value="P:DNA replication"/>
    <property type="evidence" value="ECO:0007669"/>
    <property type="project" value="UniProtKB-KW"/>
</dbReference>
<gene>
    <name evidence="12" type="ORF">LCGC14_1070440</name>
</gene>
<evidence type="ECO:0000256" key="3">
    <source>
        <dbReference type="ARBA" id="ARBA00022741"/>
    </source>
</evidence>
<protein>
    <recommendedName>
        <fullName evidence="9">DNA 5'-3' helicase</fullName>
        <ecNumber evidence="9">5.6.2.3</ecNumber>
    </recommendedName>
</protein>
<sequence length="434" mass="48980">MRNEIPEGTPAFDSTSEQTVISALLLGKHSTIDAVQSILGEGEAFYIKWHRLVYQAILSLREADTVIDPANIAALIDFKELNRDKDKGYFWLVEFYEIGSIWSMESVEWHAKKVRDIWELRSIDLKFKRLLMDHMEADADLDSVYAEIESILASRGGAISDEIISVSQAKEIYKQYIADIQKRKINFGWPTIDKATRGLVPGDVCYIFARTNVGKSALAQSMQLNIWERQSIKSIFFSLEMPVTSVYERMASMVSGWDEEGIEGIFLAEDEDRLLGDMEKYEDGVSFVEKTRLNLKDISRITSSAEGTGAIFIDYMGLVKSQGRSPYERLSDLATELKATAKELGIPIICICQLSREGGDGTIPVTITMVRDSGQIEEAADVILGMHRVEQKRTQAGGVEGEARKEWCVLRPGIQWRHAEDSRDGKRRGGAWRW</sequence>
<dbReference type="GO" id="GO:0005524">
    <property type="term" value="F:ATP binding"/>
    <property type="evidence" value="ECO:0007669"/>
    <property type="project" value="UniProtKB-KW"/>
</dbReference>
<evidence type="ECO:0000256" key="9">
    <source>
        <dbReference type="ARBA" id="ARBA00044969"/>
    </source>
</evidence>
<comment type="similarity">
    <text evidence="1">Belongs to the helicase family. DnaB subfamily.</text>
</comment>
<dbReference type="InterPro" id="IPR007693">
    <property type="entry name" value="DNA_helicase_DnaB-like_N"/>
</dbReference>
<dbReference type="InterPro" id="IPR036185">
    <property type="entry name" value="DNA_heli_DnaB-like_N_sf"/>
</dbReference>
<keyword evidence="8" id="KW-0413">Isomerase</keyword>